<keyword evidence="3" id="KW-0963">Cytoplasm</keyword>
<dbReference type="GO" id="GO:0030832">
    <property type="term" value="P:regulation of actin filament length"/>
    <property type="evidence" value="ECO:0007669"/>
    <property type="project" value="TreeGrafter"/>
</dbReference>
<dbReference type="InterPro" id="IPR027417">
    <property type="entry name" value="P-loop_NTPase"/>
</dbReference>
<evidence type="ECO:0000313" key="14">
    <source>
        <dbReference type="EMBL" id="CAF1178927.1"/>
    </source>
</evidence>
<keyword evidence="12" id="KW-0472">Membrane</keyword>
<feature type="transmembrane region" description="Helical" evidence="12">
    <location>
        <begin position="873"/>
        <end position="898"/>
    </location>
</feature>
<feature type="transmembrane region" description="Helical" evidence="12">
    <location>
        <begin position="840"/>
        <end position="861"/>
    </location>
</feature>
<evidence type="ECO:0000259" key="13">
    <source>
        <dbReference type="PROSITE" id="PS51456"/>
    </source>
</evidence>
<dbReference type="Proteomes" id="UP000682733">
    <property type="component" value="Unassembled WGS sequence"/>
</dbReference>
<keyword evidence="9" id="KW-0206">Cytoskeleton</keyword>
<feature type="domain" description="Myosin motor" evidence="13">
    <location>
        <begin position="313"/>
        <end position="416"/>
    </location>
</feature>
<dbReference type="EMBL" id="CAJOBA010034689">
    <property type="protein sequence ID" value="CAF3990232.1"/>
    <property type="molecule type" value="Genomic_DNA"/>
</dbReference>
<evidence type="ECO:0000256" key="4">
    <source>
        <dbReference type="ARBA" id="ARBA00022737"/>
    </source>
</evidence>
<dbReference type="InterPro" id="IPR001609">
    <property type="entry name" value="Myosin_head_motor_dom-like"/>
</dbReference>
<dbReference type="GO" id="GO:0003779">
    <property type="term" value="F:actin binding"/>
    <property type="evidence" value="ECO:0007669"/>
    <property type="project" value="UniProtKB-KW"/>
</dbReference>
<evidence type="ECO:0000256" key="2">
    <source>
        <dbReference type="ARBA" id="ARBA00004316"/>
    </source>
</evidence>
<dbReference type="GO" id="GO:0016459">
    <property type="term" value="C:myosin complex"/>
    <property type="evidence" value="ECO:0007669"/>
    <property type="project" value="UniProtKB-KW"/>
</dbReference>
<dbReference type="Gene3D" id="1.20.5.4820">
    <property type="match status" value="1"/>
</dbReference>
<organism evidence="15 16">
    <name type="scientific">Didymodactylos carnosus</name>
    <dbReference type="NCBI Taxonomy" id="1234261"/>
    <lineage>
        <taxon>Eukaryota</taxon>
        <taxon>Metazoa</taxon>
        <taxon>Spiralia</taxon>
        <taxon>Gnathifera</taxon>
        <taxon>Rotifera</taxon>
        <taxon>Eurotatoria</taxon>
        <taxon>Bdelloidea</taxon>
        <taxon>Philodinida</taxon>
        <taxon>Philodinidae</taxon>
        <taxon>Didymodactylos</taxon>
    </lineage>
</organism>
<gene>
    <name evidence="14" type="ORF">OVA965_LOCUS22961</name>
    <name evidence="15" type="ORF">TMI583_LOCUS23678</name>
</gene>
<evidence type="ECO:0000256" key="3">
    <source>
        <dbReference type="ARBA" id="ARBA00022490"/>
    </source>
</evidence>
<dbReference type="Pfam" id="PF00063">
    <property type="entry name" value="Myosin_head"/>
    <property type="match status" value="1"/>
</dbReference>
<evidence type="ECO:0000256" key="1">
    <source>
        <dbReference type="ARBA" id="ARBA00004245"/>
    </source>
</evidence>
<feature type="transmembrane region" description="Helical" evidence="12">
    <location>
        <begin position="800"/>
        <end position="820"/>
    </location>
</feature>
<evidence type="ECO:0000256" key="10">
    <source>
        <dbReference type="ARBA" id="ARBA00023273"/>
    </source>
</evidence>
<keyword evidence="5" id="KW-0547">Nucleotide-binding</keyword>
<keyword evidence="6" id="KW-0067">ATP-binding</keyword>
<keyword evidence="10" id="KW-0966">Cell projection</keyword>
<reference evidence="15" key="1">
    <citation type="submission" date="2021-02" db="EMBL/GenBank/DDBJ databases">
        <authorList>
            <person name="Nowell W R."/>
        </authorList>
    </citation>
    <scope>NUCLEOTIDE SEQUENCE</scope>
</reference>
<keyword evidence="12" id="KW-0812">Transmembrane</keyword>
<feature type="transmembrane region" description="Helical" evidence="12">
    <location>
        <begin position="1092"/>
        <end position="1111"/>
    </location>
</feature>
<evidence type="ECO:0000256" key="6">
    <source>
        <dbReference type="ARBA" id="ARBA00022840"/>
    </source>
</evidence>
<comment type="similarity">
    <text evidence="11">Belongs to the TRAFAC class myosin-kinesin ATPase superfamily. Myosin family.</text>
</comment>
<keyword evidence="11" id="KW-0009">Actin-binding</keyword>
<dbReference type="PANTHER" id="PTHR46256:SF3">
    <property type="entry name" value="MYOSIN MOTOR DOMAIN-CONTAINING PROTEIN"/>
    <property type="match status" value="1"/>
</dbReference>
<dbReference type="PROSITE" id="PS51456">
    <property type="entry name" value="MYOSIN_MOTOR"/>
    <property type="match status" value="1"/>
</dbReference>
<feature type="transmembrane region" description="Helical" evidence="12">
    <location>
        <begin position="936"/>
        <end position="961"/>
    </location>
</feature>
<evidence type="ECO:0000256" key="11">
    <source>
        <dbReference type="PROSITE-ProRule" id="PRU00782"/>
    </source>
</evidence>
<dbReference type="PANTHER" id="PTHR46256">
    <property type="entry name" value="AGAP011099-PA"/>
    <property type="match status" value="1"/>
</dbReference>
<keyword evidence="4" id="KW-0677">Repeat</keyword>
<dbReference type="InterPro" id="IPR036961">
    <property type="entry name" value="Kinesin_motor_dom_sf"/>
</dbReference>
<dbReference type="Pfam" id="PF23000">
    <property type="entry name" value="ChitinSynthase_IV_N"/>
    <property type="match status" value="1"/>
</dbReference>
<evidence type="ECO:0000313" key="16">
    <source>
        <dbReference type="Proteomes" id="UP000682733"/>
    </source>
</evidence>
<feature type="transmembrane region" description="Helical" evidence="12">
    <location>
        <begin position="904"/>
        <end position="924"/>
    </location>
</feature>
<evidence type="ECO:0000256" key="12">
    <source>
        <dbReference type="SAM" id="Phobius"/>
    </source>
</evidence>
<protein>
    <recommendedName>
        <fullName evidence="13">Myosin motor domain-containing protein</fullName>
    </recommendedName>
</protein>
<evidence type="ECO:0000256" key="7">
    <source>
        <dbReference type="ARBA" id="ARBA00023123"/>
    </source>
</evidence>
<evidence type="ECO:0000256" key="5">
    <source>
        <dbReference type="ARBA" id="ARBA00022741"/>
    </source>
</evidence>
<proteinExistence type="inferred from homology"/>
<keyword evidence="8" id="KW-0505">Motor protein</keyword>
<dbReference type="Proteomes" id="UP000677228">
    <property type="component" value="Unassembled WGS sequence"/>
</dbReference>
<dbReference type="InterPro" id="IPR052409">
    <property type="entry name" value="Myosin-III_kinase_activity"/>
</dbReference>
<keyword evidence="7 11" id="KW-0518">Myosin</keyword>
<dbReference type="AlphaFoldDB" id="A0A8S2N6Q9"/>
<name>A0A8S2N6Q9_9BILA</name>
<comment type="subcellular location">
    <subcellularLocation>
        <location evidence="2">Cell projection</location>
    </subcellularLocation>
    <subcellularLocation>
        <location evidence="1">Cytoplasm</location>
        <location evidence="1">Cytoskeleton</location>
    </subcellularLocation>
</comment>
<dbReference type="Gene3D" id="3.40.850.10">
    <property type="entry name" value="Kinesin motor domain"/>
    <property type="match status" value="1"/>
</dbReference>
<dbReference type="InterPro" id="IPR055120">
    <property type="entry name" value="Chs-1/2_IV_N"/>
</dbReference>
<comment type="caution">
    <text evidence="15">The sequence shown here is derived from an EMBL/GenBank/DDBJ whole genome shotgun (WGS) entry which is preliminary data.</text>
</comment>
<evidence type="ECO:0000313" key="15">
    <source>
        <dbReference type="EMBL" id="CAF3990232.1"/>
    </source>
</evidence>
<keyword evidence="12" id="KW-1133">Transmembrane helix</keyword>
<dbReference type="GO" id="GO:0005524">
    <property type="term" value="F:ATP binding"/>
    <property type="evidence" value="ECO:0007669"/>
    <property type="project" value="UniProtKB-KW"/>
</dbReference>
<dbReference type="SMART" id="SM00242">
    <property type="entry name" value="MYSc"/>
    <property type="match status" value="1"/>
</dbReference>
<dbReference type="EMBL" id="CAJNOK010013161">
    <property type="protein sequence ID" value="CAF1178927.1"/>
    <property type="molecule type" value="Genomic_DNA"/>
</dbReference>
<evidence type="ECO:0000256" key="8">
    <source>
        <dbReference type="ARBA" id="ARBA00023175"/>
    </source>
</evidence>
<dbReference type="GO" id="GO:0042995">
    <property type="term" value="C:cell projection"/>
    <property type="evidence" value="ECO:0007669"/>
    <property type="project" value="UniProtKB-SubCell"/>
</dbReference>
<dbReference type="GO" id="GO:0004674">
    <property type="term" value="F:protein serine/threonine kinase activity"/>
    <property type="evidence" value="ECO:0007669"/>
    <property type="project" value="TreeGrafter"/>
</dbReference>
<sequence length="1223" mass="140377">MVKKSNENDFNLLSSKTDIRKHFTDKFKNVHNTFLTNTNNNNRSSDLWEDTCRTSTLLVSSTQSTTACESNISDLSDCDNNNEKDKITINQTDLKKSKSQNDDQTSANWDTVDYELYSPINNYSTSIITPKTDDYINNSIQIIKTATTTTSSNNKYCRLFQYNRHNQPSSMAIVKNSSQRTWMKKKLVNSINNNVNKHFSYKSILPSTTKQDICLNDQQLNNEWQQIFPDSCESLTVSLDLHVPTDDLVIGDDDNQYIDQQNSVNRKNNIQQQKLLLSTNNIPSCFISSSSSDDINKTFFQQQQHRHSIKYSRCIKPNHGKVAQHFDEELVQEQLRYNGILEISHIRNQGWPVRFTFDEFLKRFKFISYFQTSPVKSTASICEKILKDLSLSDYVVGKSKIFLKLEHQEILNQHYEKFLADILICQKVVKGFIVRRNLLKKAKKYANDRHTFLHQVSSNGKQIQQKLVLLPKISMRDIQLSNNQQAHSSRDHHFIKKNSKDKKYIQSSTTTVPPLSTTDEKITSTSEQEYQDMIKLAKKLQLLENEEIDEFESTNGTIMPKNQFYRQSLTMPGDEVTSIDNYKSSRTEGLSECEVRILVQDEYIPNTKLLTMKKNIDSGSGVPHLKQSSVETTKNVTAALASSVPIASRLKGDDAEQLIKEAGIAATNDDLFMKEWAWKKQPNQNVHHQQHNPDSSKMLVSDLNEKDALSKQKRAIVKKILMIQRKKFKDSQFKKKRELDTSTYSFNDHKDNDDDEKLVDADDEKDPVNNAWDCARTMDVHEAYEKTIHCYRLSMRMLKIATYIALNIGVLLSALVSKGTLLLMTNSIAKVQESPYRERWVWMLLTAVCAPYVFTFIDSFGKCLFGNKPWPTVKIFTIVFFIETLHSFGIAIFVFHILPKMDAARSLLIMNAVCIIPAFLKLFLSKTNTSMLRRSLLFMMDFFAFIMQCSCVGIALASRFLKIDSNIMPNNSHSNTFSTSTVDSSTLLSFKRHKRDDIIEPSGDLYSDLSSTLDSSLSVGSKTLNGTMSSMDHNLETILASFHIEWELPVALILVSLTWWENFVDRDIKFGGKIVVNMKLLKENIIATRSKTYLIITFWKIFVTILFAYLFHHGIFNTSVVFHTNKEQMQDPLLFSHQDPWISSSLLSADMSQSPDGFAGISLGTDIGGNRLRRQTSLFEPSSSKHYNLLLDHLFKKNYANQNQINQTYQKRFKRQENIVNVG</sequence>
<accession>A0A8S2N6Q9</accession>
<evidence type="ECO:0000256" key="9">
    <source>
        <dbReference type="ARBA" id="ARBA00023212"/>
    </source>
</evidence>
<dbReference type="GO" id="GO:0000146">
    <property type="term" value="F:microfilament motor activity"/>
    <property type="evidence" value="ECO:0007669"/>
    <property type="project" value="TreeGrafter"/>
</dbReference>
<dbReference type="SUPFAM" id="SSF52540">
    <property type="entry name" value="P-loop containing nucleoside triphosphate hydrolases"/>
    <property type="match status" value="1"/>
</dbReference>
<comment type="caution">
    <text evidence="11">Lacks conserved residue(s) required for the propagation of feature annotation.</text>
</comment>
<feature type="non-terminal residue" evidence="15">
    <location>
        <position position="1"/>
    </location>
</feature>